<dbReference type="SMART" id="SM00220">
    <property type="entry name" value="S_TKc"/>
    <property type="match status" value="1"/>
</dbReference>
<dbReference type="Gene3D" id="3.30.310.80">
    <property type="entry name" value="Kinase associated domain 1, KA1"/>
    <property type="match status" value="1"/>
</dbReference>
<dbReference type="Pfam" id="PF02149">
    <property type="entry name" value="KA1"/>
    <property type="match status" value="1"/>
</dbReference>
<accession>V6LC04</accession>
<evidence type="ECO:0000256" key="7">
    <source>
        <dbReference type="ARBA" id="ARBA00022840"/>
    </source>
</evidence>
<dbReference type="InterPro" id="IPR011009">
    <property type="entry name" value="Kinase-like_dom_sf"/>
</dbReference>
<evidence type="ECO:0000256" key="6">
    <source>
        <dbReference type="ARBA" id="ARBA00022777"/>
    </source>
</evidence>
<reference evidence="14 15" key="1">
    <citation type="journal article" date="2014" name="PLoS Genet.">
        <title>The Genome of Spironucleus salmonicida Highlights a Fish Pathogen Adapted to Fluctuating Environments.</title>
        <authorList>
            <person name="Xu F."/>
            <person name="Jerlstrom-Hultqvist J."/>
            <person name="Einarsson E."/>
            <person name="Astvaldsson A."/>
            <person name="Svard S.G."/>
            <person name="Andersson J.O."/>
        </authorList>
    </citation>
    <scope>NUCLEOTIDE SEQUENCE</scope>
    <source>
        <strain evidence="15">ATCC 50377</strain>
    </source>
</reference>
<dbReference type="PROSITE" id="PS00107">
    <property type="entry name" value="PROTEIN_KINASE_ATP"/>
    <property type="match status" value="1"/>
</dbReference>
<name>V6LC04_9EUKA</name>
<evidence type="ECO:0000256" key="8">
    <source>
        <dbReference type="ARBA" id="ARBA00047899"/>
    </source>
</evidence>
<protein>
    <recommendedName>
        <fullName evidence="2">non-specific serine/threonine protein kinase</fullName>
        <ecNumber evidence="2">2.7.11.1</ecNumber>
    </recommendedName>
</protein>
<dbReference type="InterPro" id="IPR008271">
    <property type="entry name" value="Ser/Thr_kinase_AS"/>
</dbReference>
<dbReference type="InterPro" id="IPR000719">
    <property type="entry name" value="Prot_kinase_dom"/>
</dbReference>
<keyword evidence="6 14" id="KW-0418">Kinase</keyword>
<dbReference type="FunFam" id="1.10.510.10:FF:000592">
    <property type="entry name" value="CAMK family protein kinase"/>
    <property type="match status" value="1"/>
</dbReference>
<evidence type="ECO:0000256" key="4">
    <source>
        <dbReference type="ARBA" id="ARBA00022679"/>
    </source>
</evidence>
<evidence type="ECO:0000256" key="10">
    <source>
        <dbReference type="PROSITE-ProRule" id="PRU10141"/>
    </source>
</evidence>
<dbReference type="CDD" id="cd14003">
    <property type="entry name" value="STKc_AMPK-like"/>
    <property type="match status" value="1"/>
</dbReference>
<dbReference type="PROSITE" id="PS50011">
    <property type="entry name" value="PROTEIN_KINASE_DOM"/>
    <property type="match status" value="1"/>
</dbReference>
<dbReference type="EMBL" id="KI546167">
    <property type="protein sequence ID" value="EST41753.1"/>
    <property type="molecule type" value="Genomic_DNA"/>
</dbReference>
<dbReference type="GO" id="GO:0005524">
    <property type="term" value="F:ATP binding"/>
    <property type="evidence" value="ECO:0007669"/>
    <property type="project" value="UniProtKB-UniRule"/>
</dbReference>
<feature type="domain" description="UBA" evidence="12">
    <location>
        <begin position="289"/>
        <end position="333"/>
    </location>
</feature>
<dbReference type="PROSITE" id="PS50030">
    <property type="entry name" value="UBA"/>
    <property type="match status" value="1"/>
</dbReference>
<evidence type="ECO:0000313" key="15">
    <source>
        <dbReference type="EMBL" id="KAH0573251.1"/>
    </source>
</evidence>
<evidence type="ECO:0000256" key="1">
    <source>
        <dbReference type="ARBA" id="ARBA00006234"/>
    </source>
</evidence>
<evidence type="ECO:0000313" key="14">
    <source>
        <dbReference type="EMBL" id="EST41753.1"/>
    </source>
</evidence>
<dbReference type="Gene3D" id="1.10.510.10">
    <property type="entry name" value="Transferase(Phosphotransferase) domain 1"/>
    <property type="match status" value="1"/>
</dbReference>
<dbReference type="GO" id="GO:0005737">
    <property type="term" value="C:cytoplasm"/>
    <property type="evidence" value="ECO:0007669"/>
    <property type="project" value="TreeGrafter"/>
</dbReference>
<keyword evidence="5 10" id="KW-0547">Nucleotide-binding</keyword>
<comment type="catalytic activity">
    <reaction evidence="9">
        <text>L-seryl-[protein] + ATP = O-phospho-L-seryl-[protein] + ADP + H(+)</text>
        <dbReference type="Rhea" id="RHEA:17989"/>
        <dbReference type="Rhea" id="RHEA-COMP:9863"/>
        <dbReference type="Rhea" id="RHEA-COMP:11604"/>
        <dbReference type="ChEBI" id="CHEBI:15378"/>
        <dbReference type="ChEBI" id="CHEBI:29999"/>
        <dbReference type="ChEBI" id="CHEBI:30616"/>
        <dbReference type="ChEBI" id="CHEBI:83421"/>
        <dbReference type="ChEBI" id="CHEBI:456216"/>
        <dbReference type="EC" id="2.7.11.1"/>
    </reaction>
</comment>
<evidence type="ECO:0000259" key="12">
    <source>
        <dbReference type="PROSITE" id="PS50030"/>
    </source>
</evidence>
<evidence type="ECO:0000256" key="9">
    <source>
        <dbReference type="ARBA" id="ARBA00048679"/>
    </source>
</evidence>
<dbReference type="Proteomes" id="UP000018208">
    <property type="component" value="Unassembled WGS sequence"/>
</dbReference>
<evidence type="ECO:0000259" key="11">
    <source>
        <dbReference type="PROSITE" id="PS50011"/>
    </source>
</evidence>
<dbReference type="InterPro" id="IPR015940">
    <property type="entry name" value="UBA"/>
</dbReference>
<proteinExistence type="inferred from homology"/>
<evidence type="ECO:0000256" key="5">
    <source>
        <dbReference type="ARBA" id="ARBA00022741"/>
    </source>
</evidence>
<keyword evidence="7 10" id="KW-0067">ATP-binding</keyword>
<comment type="similarity">
    <text evidence="1">Belongs to the protein kinase superfamily. CAMK Ser/Thr protein kinase family. SNF1 subfamily.</text>
</comment>
<dbReference type="PANTHER" id="PTHR24346">
    <property type="entry name" value="MAP/MICROTUBULE AFFINITY-REGULATING KINASE"/>
    <property type="match status" value="1"/>
</dbReference>
<dbReference type="SUPFAM" id="SSF103243">
    <property type="entry name" value="KA1-like"/>
    <property type="match status" value="1"/>
</dbReference>
<dbReference type="GO" id="GO:0035556">
    <property type="term" value="P:intracellular signal transduction"/>
    <property type="evidence" value="ECO:0007669"/>
    <property type="project" value="TreeGrafter"/>
</dbReference>
<gene>
    <name evidence="14" type="ORF">SS50377_18586</name>
    <name evidence="15" type="ORF">SS50377_25371</name>
</gene>
<dbReference type="PANTHER" id="PTHR24346:SF82">
    <property type="entry name" value="KP78A-RELATED"/>
    <property type="match status" value="1"/>
</dbReference>
<dbReference type="SUPFAM" id="SSF56112">
    <property type="entry name" value="Protein kinase-like (PK-like)"/>
    <property type="match status" value="1"/>
</dbReference>
<dbReference type="EC" id="2.7.11.1" evidence="2"/>
<dbReference type="AlphaFoldDB" id="V6LC04"/>
<dbReference type="InterPro" id="IPR017441">
    <property type="entry name" value="Protein_kinase_ATP_BS"/>
</dbReference>
<feature type="domain" description="Protein kinase" evidence="11">
    <location>
        <begin position="18"/>
        <end position="270"/>
    </location>
</feature>
<keyword evidence="4" id="KW-0808">Transferase</keyword>
<dbReference type="OrthoDB" id="193931at2759"/>
<dbReference type="VEuPathDB" id="GiardiaDB:SS50377_25371"/>
<sequence>MTEQAPDGKIRVKRVGNYIIGKTIGEGSFSKVKLGTHLVTNERVALKIIEKAKITESSDIERITREIQILKLLDHPNVVKLYEIIDTPRHLYIIQEFLSNGELFDFIVAHKRLPEPQAANFIVQVFSGLNYLHSKFVSHRDLKPENCVLDKNNNIKIIDFGLSNVFKNYAYLKTACGSPAYACPEMIKGEVYNGAKADTWSCGIILYAMLCGALPFESSTTQGLYCKILSGNVYFPDYVSEGAKDVVRQLLTIDPNKRAKIQDIVNHSWIQENWTKINPNQPLKLTVIDDDQSLHLRTLQQMKTLNFDVDQTIKSLNLNKHNAQTATYVLLTQQIKQGKLEAEPEPTKIEDRAALAQKIGLRVKNDKIFDAEGNEIGALTMKIDALESKADDTLNGTDTRVEIAENVHVRADLHNAQKDLDMTPVEQRLQEDEKVSAVPTLSILPQLKDQLFQQEVTQRALVDKENEDIRVYAGTVTPGMSSKMPPDLMLNLIEEVFKKLKIKFVKEKQYLFKCQRLNVIMSCEMCKVQGQEELVCVVFRRMTGDAWVYKELCQQILSGMGL</sequence>
<dbReference type="InterPro" id="IPR001772">
    <property type="entry name" value="KA1_dom"/>
</dbReference>
<evidence type="ECO:0000259" key="13">
    <source>
        <dbReference type="PROSITE" id="PS50032"/>
    </source>
</evidence>
<dbReference type="FunFam" id="3.30.200.20:FF:000003">
    <property type="entry name" value="Non-specific serine/threonine protein kinase"/>
    <property type="match status" value="1"/>
</dbReference>
<dbReference type="PROSITE" id="PS00108">
    <property type="entry name" value="PROTEIN_KINASE_ST"/>
    <property type="match status" value="1"/>
</dbReference>
<dbReference type="EMBL" id="AUWU02000005">
    <property type="protein sequence ID" value="KAH0573251.1"/>
    <property type="molecule type" value="Genomic_DNA"/>
</dbReference>
<dbReference type="InterPro" id="IPR028375">
    <property type="entry name" value="KA1/Ssp2_C"/>
</dbReference>
<reference evidence="15" key="2">
    <citation type="submission" date="2020-12" db="EMBL/GenBank/DDBJ databases">
        <title>New Spironucleus salmonicida genome in near-complete chromosomes.</title>
        <authorList>
            <person name="Xu F."/>
            <person name="Kurt Z."/>
            <person name="Jimenez-Gonzalez A."/>
            <person name="Astvaldsson A."/>
            <person name="Andersson J.O."/>
            <person name="Svard S.G."/>
        </authorList>
    </citation>
    <scope>NUCLEOTIDE SEQUENCE</scope>
    <source>
        <strain evidence="15">ATCC 50377</strain>
    </source>
</reference>
<keyword evidence="3" id="KW-0723">Serine/threonine-protein kinase</keyword>
<feature type="binding site" evidence="10">
    <location>
        <position position="47"/>
    </location>
    <ligand>
        <name>ATP</name>
        <dbReference type="ChEBI" id="CHEBI:30616"/>
    </ligand>
</feature>
<dbReference type="Pfam" id="PF00069">
    <property type="entry name" value="Pkinase"/>
    <property type="match status" value="1"/>
</dbReference>
<evidence type="ECO:0000256" key="3">
    <source>
        <dbReference type="ARBA" id="ARBA00022527"/>
    </source>
</evidence>
<feature type="domain" description="KA1" evidence="13">
    <location>
        <begin position="512"/>
        <end position="562"/>
    </location>
</feature>
<dbReference type="GO" id="GO:0004674">
    <property type="term" value="F:protein serine/threonine kinase activity"/>
    <property type="evidence" value="ECO:0007669"/>
    <property type="project" value="UniProtKB-KW"/>
</dbReference>
<dbReference type="PROSITE" id="PS50032">
    <property type="entry name" value="KA1"/>
    <property type="match status" value="1"/>
</dbReference>
<comment type="catalytic activity">
    <reaction evidence="8">
        <text>L-threonyl-[protein] + ATP = O-phospho-L-threonyl-[protein] + ADP + H(+)</text>
        <dbReference type="Rhea" id="RHEA:46608"/>
        <dbReference type="Rhea" id="RHEA-COMP:11060"/>
        <dbReference type="Rhea" id="RHEA-COMP:11605"/>
        <dbReference type="ChEBI" id="CHEBI:15378"/>
        <dbReference type="ChEBI" id="CHEBI:30013"/>
        <dbReference type="ChEBI" id="CHEBI:30616"/>
        <dbReference type="ChEBI" id="CHEBI:61977"/>
        <dbReference type="ChEBI" id="CHEBI:456216"/>
        <dbReference type="EC" id="2.7.11.1"/>
    </reaction>
</comment>
<keyword evidence="16" id="KW-1185">Reference proteome</keyword>
<evidence type="ECO:0000256" key="2">
    <source>
        <dbReference type="ARBA" id="ARBA00012513"/>
    </source>
</evidence>
<evidence type="ECO:0000313" key="16">
    <source>
        <dbReference type="Proteomes" id="UP000018208"/>
    </source>
</evidence>
<organism evidence="14">
    <name type="scientific">Spironucleus salmonicida</name>
    <dbReference type="NCBI Taxonomy" id="348837"/>
    <lineage>
        <taxon>Eukaryota</taxon>
        <taxon>Metamonada</taxon>
        <taxon>Diplomonadida</taxon>
        <taxon>Hexamitidae</taxon>
        <taxon>Hexamitinae</taxon>
        <taxon>Spironucleus</taxon>
    </lineage>
</organism>